<keyword evidence="3" id="KW-1185">Reference proteome</keyword>
<dbReference type="RefSeq" id="WP_048384496.1">
    <property type="nucleotide sequence ID" value="NZ_CP011494.1"/>
</dbReference>
<reference evidence="2 3" key="1">
    <citation type="submission" date="2015-05" db="EMBL/GenBank/DDBJ databases">
        <title>Complete genome of Marinobacter psychrophilus strain 20041T isolated from sea-ice of the Canadian Basin.</title>
        <authorList>
            <person name="Song L."/>
            <person name="Ren L."/>
            <person name="Yu Y."/>
            <person name="Wang X."/>
        </authorList>
    </citation>
    <scope>NUCLEOTIDE SEQUENCE [LARGE SCALE GENOMIC DNA]</scope>
    <source>
        <strain evidence="2 3">20041</strain>
    </source>
</reference>
<dbReference type="STRING" id="330734.ABA45_04560"/>
<proteinExistence type="predicted"/>
<dbReference type="AlphaFoldDB" id="A0A0H4I2C1"/>
<sequence>MKASRIPLIALSLAIGAAPALASDVDVSLTAESVKAQVNFFDSRDDMQLGAGYTYHEGSRHIGNVDFHAQGRTALGNLPTTAGLGMRLIGWDEDRIDGGALALGGYATVNIPDIPGLSVTGGLHYAPSILAFGDSDDMTSLEARVSYRVIRNAELFAGYRYLNTDLDGRSDLNLDEGVMAGMKLYF</sequence>
<keyword evidence="1" id="KW-0732">Signal</keyword>
<dbReference type="Pfam" id="PF07437">
    <property type="entry name" value="YfaZ"/>
    <property type="match status" value="1"/>
</dbReference>
<dbReference type="EMBL" id="CP011494">
    <property type="protein sequence ID" value="AKO51780.1"/>
    <property type="molecule type" value="Genomic_DNA"/>
</dbReference>
<dbReference type="PATRIC" id="fig|330734.3.peg.971"/>
<protein>
    <recommendedName>
        <fullName evidence="4">YfaZ family protein</fullName>
    </recommendedName>
</protein>
<evidence type="ECO:0000256" key="1">
    <source>
        <dbReference type="SAM" id="SignalP"/>
    </source>
</evidence>
<dbReference type="InterPro" id="IPR009998">
    <property type="entry name" value="YfaZ"/>
</dbReference>
<feature type="signal peptide" evidence="1">
    <location>
        <begin position="1"/>
        <end position="22"/>
    </location>
</feature>
<organism evidence="2 3">
    <name type="scientific">Marinobacter psychrophilus</name>
    <dbReference type="NCBI Taxonomy" id="330734"/>
    <lineage>
        <taxon>Bacteria</taxon>
        <taxon>Pseudomonadati</taxon>
        <taxon>Pseudomonadota</taxon>
        <taxon>Gammaproteobacteria</taxon>
        <taxon>Pseudomonadales</taxon>
        <taxon>Marinobacteraceae</taxon>
        <taxon>Marinobacter</taxon>
    </lineage>
</organism>
<dbReference type="KEGG" id="mpq:ABA45_04560"/>
<feature type="chain" id="PRO_5005206467" description="YfaZ family protein" evidence="1">
    <location>
        <begin position="23"/>
        <end position="186"/>
    </location>
</feature>
<evidence type="ECO:0000313" key="3">
    <source>
        <dbReference type="Proteomes" id="UP000036406"/>
    </source>
</evidence>
<evidence type="ECO:0008006" key="4">
    <source>
        <dbReference type="Google" id="ProtNLM"/>
    </source>
</evidence>
<name>A0A0H4I2C1_9GAMM</name>
<gene>
    <name evidence="2" type="ORF">ABA45_04560</name>
</gene>
<accession>A0A0H4I2C1</accession>
<dbReference type="Proteomes" id="UP000036406">
    <property type="component" value="Chromosome"/>
</dbReference>
<evidence type="ECO:0000313" key="2">
    <source>
        <dbReference type="EMBL" id="AKO51780.1"/>
    </source>
</evidence>